<proteinExistence type="predicted"/>
<accession>A0ABS4CV67</accession>
<gene>
    <name evidence="1" type="ORF">JOC74_001462</name>
</gene>
<name>A0ABS4CV67_9BACI</name>
<evidence type="ECO:0000313" key="1">
    <source>
        <dbReference type="EMBL" id="MBP1080969.1"/>
    </source>
</evidence>
<keyword evidence="2" id="KW-1185">Reference proteome</keyword>
<dbReference type="Proteomes" id="UP000674416">
    <property type="component" value="Unassembled WGS sequence"/>
</dbReference>
<evidence type="ECO:0000313" key="2">
    <source>
        <dbReference type="Proteomes" id="UP000674416"/>
    </source>
</evidence>
<reference evidence="1 2" key="1">
    <citation type="submission" date="2021-01" db="EMBL/GenBank/DDBJ databases">
        <title>Genomic Encyclopedia of Type Strains, Phase IV (KMG-IV): sequencing the most valuable type-strain genomes for metagenomic binning, comparative biology and taxonomic classification.</title>
        <authorList>
            <person name="Goeker M."/>
        </authorList>
    </citation>
    <scope>NUCLEOTIDE SEQUENCE [LARGE SCALE GENOMIC DNA]</scope>
    <source>
        <strain evidence="1 2">DSM 103394</strain>
    </source>
</reference>
<dbReference type="EMBL" id="JAFDST010000002">
    <property type="protein sequence ID" value="MBP1080969.1"/>
    <property type="molecule type" value="Genomic_DNA"/>
</dbReference>
<comment type="caution">
    <text evidence="1">The sequence shown here is derived from an EMBL/GenBank/DDBJ whole genome shotgun (WGS) entry which is preliminary data.</text>
</comment>
<protein>
    <submittedName>
        <fullName evidence="1">Uncharacterized protein</fullName>
    </submittedName>
</protein>
<organism evidence="1 2">
    <name type="scientific">Bacillus capparidis</name>
    <dbReference type="NCBI Taxonomy" id="1840411"/>
    <lineage>
        <taxon>Bacteria</taxon>
        <taxon>Bacillati</taxon>
        <taxon>Bacillota</taxon>
        <taxon>Bacilli</taxon>
        <taxon>Bacillales</taxon>
        <taxon>Bacillaceae</taxon>
        <taxon>Bacillus</taxon>
    </lineage>
</organism>
<sequence length="82" mass="9514">MRIFEPSLPITTGMTVGIKIFSLLARAIQTTISLKRELWNCTQTEKRSKYERFGGLFYLKVWKAGHRMDLTVVEHQLDNDIA</sequence>